<proteinExistence type="predicted"/>
<organism evidence="1 2">
    <name type="scientific">Limoniibacter endophyticus</name>
    <dbReference type="NCBI Taxonomy" id="1565040"/>
    <lineage>
        <taxon>Bacteria</taxon>
        <taxon>Pseudomonadati</taxon>
        <taxon>Pseudomonadota</taxon>
        <taxon>Alphaproteobacteria</taxon>
        <taxon>Hyphomicrobiales</taxon>
        <taxon>Bartonellaceae</taxon>
        <taxon>Limoniibacter</taxon>
    </lineage>
</organism>
<dbReference type="RefSeq" id="WP_189489452.1">
    <property type="nucleotide sequence ID" value="NZ_BMZO01000004.1"/>
</dbReference>
<sequence>MDRSSILSLPLIMPSQAQKHVTHNEALDMLDALVQLSVLSRTAVAPPAAPALGDRYIIAPDPTGAWEGQAQKLAVWRGNGWDFLILPVGALAYVADEESVFVKHADGWEAVRTKLPGGFIRQDGIGINAEADSYNRFSINAQASLFNHEGGSHRLTMNKNVSSDTATMVFQTNWSGRAEMGLAGNDDFNVKVSADGETWRDAMRIDGASGQAIFPGGVRAPGILTHNLYAALTDAVSTGSTVLTRTGLSCTVTTSSGSARIRLLASLCLGADFALTVPKVGILRNGVRIWPQLADASYYPQTGSAPASTWHIAPALIQCEDQPGEGTFVYEIAIASSDGGPVYLNRRAADTMLVGESSLTLAEIE</sequence>
<dbReference type="Pfam" id="PF10983">
    <property type="entry name" value="DUF2793"/>
    <property type="match status" value="1"/>
</dbReference>
<protein>
    <recommendedName>
        <fullName evidence="3">DUF2793 domain-containing protein</fullName>
    </recommendedName>
</protein>
<name>A0A8J3DH39_9HYPH</name>
<dbReference type="Proteomes" id="UP000641137">
    <property type="component" value="Unassembled WGS sequence"/>
</dbReference>
<evidence type="ECO:0008006" key="3">
    <source>
        <dbReference type="Google" id="ProtNLM"/>
    </source>
</evidence>
<comment type="caution">
    <text evidence="1">The sequence shown here is derived from an EMBL/GenBank/DDBJ whole genome shotgun (WGS) entry which is preliminary data.</text>
</comment>
<evidence type="ECO:0000313" key="2">
    <source>
        <dbReference type="Proteomes" id="UP000641137"/>
    </source>
</evidence>
<evidence type="ECO:0000313" key="1">
    <source>
        <dbReference type="EMBL" id="GHC69781.1"/>
    </source>
</evidence>
<accession>A0A8J3DH39</accession>
<reference evidence="1" key="1">
    <citation type="journal article" date="2014" name="Int. J. Syst. Evol. Microbiol.">
        <title>Complete genome sequence of Corynebacterium casei LMG S-19264T (=DSM 44701T), isolated from a smear-ripened cheese.</title>
        <authorList>
            <consortium name="US DOE Joint Genome Institute (JGI-PGF)"/>
            <person name="Walter F."/>
            <person name="Albersmeier A."/>
            <person name="Kalinowski J."/>
            <person name="Ruckert C."/>
        </authorList>
    </citation>
    <scope>NUCLEOTIDE SEQUENCE</scope>
    <source>
        <strain evidence="1">KCTC 42097</strain>
    </source>
</reference>
<reference evidence="1" key="2">
    <citation type="submission" date="2020-09" db="EMBL/GenBank/DDBJ databases">
        <authorList>
            <person name="Sun Q."/>
            <person name="Kim S."/>
        </authorList>
    </citation>
    <scope>NUCLEOTIDE SEQUENCE</scope>
    <source>
        <strain evidence="1">KCTC 42097</strain>
    </source>
</reference>
<dbReference type="InterPro" id="IPR021251">
    <property type="entry name" value="DUF2793"/>
</dbReference>
<dbReference type="AlphaFoldDB" id="A0A8J3DH39"/>
<dbReference type="EMBL" id="BMZO01000004">
    <property type="protein sequence ID" value="GHC69781.1"/>
    <property type="molecule type" value="Genomic_DNA"/>
</dbReference>
<gene>
    <name evidence="1" type="ORF">GCM10010136_15940</name>
</gene>
<keyword evidence="2" id="KW-1185">Reference proteome</keyword>